<proteinExistence type="predicted"/>
<feature type="domain" description="N-acetyltransferase" evidence="3">
    <location>
        <begin position="30"/>
        <end position="169"/>
    </location>
</feature>
<comment type="caution">
    <text evidence="4">The sequence shown here is derived from an EMBL/GenBank/DDBJ whole genome shotgun (WGS) entry which is preliminary data.</text>
</comment>
<keyword evidence="2" id="KW-0012">Acyltransferase</keyword>
<dbReference type="InterPro" id="IPR050832">
    <property type="entry name" value="Bact_Acetyltransf"/>
</dbReference>
<dbReference type="CDD" id="cd04301">
    <property type="entry name" value="NAT_SF"/>
    <property type="match status" value="1"/>
</dbReference>
<dbReference type="RefSeq" id="WP_348227568.1">
    <property type="nucleotide sequence ID" value="NZ_JAMPKM010000010.1"/>
</dbReference>
<dbReference type="EMBL" id="JAMPKM010000010">
    <property type="protein sequence ID" value="MEP0818715.1"/>
    <property type="molecule type" value="Genomic_DNA"/>
</dbReference>
<dbReference type="Gene3D" id="3.40.630.30">
    <property type="match status" value="1"/>
</dbReference>
<protein>
    <submittedName>
        <fullName evidence="4">GNAT family N-acetyltransferase</fullName>
    </submittedName>
</protein>
<dbReference type="PANTHER" id="PTHR43877">
    <property type="entry name" value="AMINOALKYLPHOSPHONATE N-ACETYLTRANSFERASE-RELATED-RELATED"/>
    <property type="match status" value="1"/>
</dbReference>
<gene>
    <name evidence="4" type="ORF">NC998_16565</name>
</gene>
<evidence type="ECO:0000259" key="3">
    <source>
        <dbReference type="PROSITE" id="PS51186"/>
    </source>
</evidence>
<evidence type="ECO:0000256" key="2">
    <source>
        <dbReference type="ARBA" id="ARBA00023315"/>
    </source>
</evidence>
<evidence type="ECO:0000313" key="4">
    <source>
        <dbReference type="EMBL" id="MEP0818715.1"/>
    </source>
</evidence>
<dbReference type="InterPro" id="IPR016181">
    <property type="entry name" value="Acyl_CoA_acyltransferase"/>
</dbReference>
<dbReference type="Proteomes" id="UP001464891">
    <property type="component" value="Unassembled WGS sequence"/>
</dbReference>
<dbReference type="PROSITE" id="PS51186">
    <property type="entry name" value="GNAT"/>
    <property type="match status" value="1"/>
</dbReference>
<sequence length="175" mass="19760">MSSPKLLLPGYWLRSGSGLERALLVKFMQRTYQELYPDQDFSHLAQTVERYLTHDSPVWWVELEEPSPATSTTLLSRAALSPVACLWLGNSVDQVTGDRHACIFLLYVLPEHRRRGIAAALIQHAIAWSQARGDRQLGLQVFQANQPALNLYQKLGFQTQALWMVKPLESPSTEG</sequence>
<dbReference type="SUPFAM" id="SSF55729">
    <property type="entry name" value="Acyl-CoA N-acyltransferases (Nat)"/>
    <property type="match status" value="1"/>
</dbReference>
<dbReference type="PANTHER" id="PTHR43877:SF2">
    <property type="entry name" value="AMINOALKYLPHOSPHONATE N-ACETYLTRANSFERASE-RELATED"/>
    <property type="match status" value="1"/>
</dbReference>
<keyword evidence="5" id="KW-1185">Reference proteome</keyword>
<dbReference type="Pfam" id="PF00583">
    <property type="entry name" value="Acetyltransf_1"/>
    <property type="match status" value="1"/>
</dbReference>
<organism evidence="4 5">
    <name type="scientific">Trichocoleus desertorum GB2-A4</name>
    <dbReference type="NCBI Taxonomy" id="2933944"/>
    <lineage>
        <taxon>Bacteria</taxon>
        <taxon>Bacillati</taxon>
        <taxon>Cyanobacteriota</taxon>
        <taxon>Cyanophyceae</taxon>
        <taxon>Leptolyngbyales</taxon>
        <taxon>Trichocoleusaceae</taxon>
        <taxon>Trichocoleus</taxon>
    </lineage>
</organism>
<accession>A0ABV0JAC3</accession>
<evidence type="ECO:0000256" key="1">
    <source>
        <dbReference type="ARBA" id="ARBA00022679"/>
    </source>
</evidence>
<name>A0ABV0JAC3_9CYAN</name>
<reference evidence="4 5" key="1">
    <citation type="submission" date="2022-04" db="EMBL/GenBank/DDBJ databases">
        <title>Positive selection, recombination, and allopatry shape intraspecific diversity of widespread and dominant cyanobacteria.</title>
        <authorList>
            <person name="Wei J."/>
            <person name="Shu W."/>
            <person name="Hu C."/>
        </authorList>
    </citation>
    <scope>NUCLEOTIDE SEQUENCE [LARGE SCALE GENOMIC DNA]</scope>
    <source>
        <strain evidence="4 5">GB2-A4</strain>
    </source>
</reference>
<keyword evidence="1" id="KW-0808">Transferase</keyword>
<evidence type="ECO:0000313" key="5">
    <source>
        <dbReference type="Proteomes" id="UP001464891"/>
    </source>
</evidence>
<dbReference type="InterPro" id="IPR000182">
    <property type="entry name" value="GNAT_dom"/>
</dbReference>